<evidence type="ECO:0000313" key="3">
    <source>
        <dbReference type="Proteomes" id="UP000650582"/>
    </source>
</evidence>
<organism evidence="2 3">
    <name type="scientific">Rhizoctonia solani</name>
    <dbReference type="NCBI Taxonomy" id="456999"/>
    <lineage>
        <taxon>Eukaryota</taxon>
        <taxon>Fungi</taxon>
        <taxon>Dikarya</taxon>
        <taxon>Basidiomycota</taxon>
        <taxon>Agaricomycotina</taxon>
        <taxon>Agaricomycetes</taxon>
        <taxon>Cantharellales</taxon>
        <taxon>Ceratobasidiaceae</taxon>
        <taxon>Rhizoctonia</taxon>
    </lineage>
</organism>
<dbReference type="EMBL" id="JACYCC010000040">
    <property type="protein sequence ID" value="KAF8677602.1"/>
    <property type="molecule type" value="Genomic_DNA"/>
</dbReference>
<accession>A0A8H7H4R4</accession>
<dbReference type="AlphaFoldDB" id="A0A8H7H4R4"/>
<feature type="compositionally biased region" description="Polar residues" evidence="1">
    <location>
        <begin position="260"/>
        <end position="272"/>
    </location>
</feature>
<feature type="compositionally biased region" description="Basic and acidic residues" evidence="1">
    <location>
        <begin position="302"/>
        <end position="316"/>
    </location>
</feature>
<reference evidence="2" key="1">
    <citation type="submission" date="2020-09" db="EMBL/GenBank/DDBJ databases">
        <title>Comparative genome analyses of four rice-infecting Rhizoctonia solani isolates reveal extensive enrichment of homogalacturonan modification genes.</title>
        <authorList>
            <person name="Lee D.-Y."/>
            <person name="Jeon J."/>
            <person name="Kim K.-T."/>
            <person name="Cheong K."/>
            <person name="Song H."/>
            <person name="Choi G."/>
            <person name="Ko J."/>
            <person name="Opiyo S.O."/>
            <person name="Zuo S."/>
            <person name="Madhav S."/>
            <person name="Lee Y.-H."/>
            <person name="Wang G.-L."/>
        </authorList>
    </citation>
    <scope>NUCLEOTIDE SEQUENCE</scope>
    <source>
        <strain evidence="2">AG1-IA YN-7</strain>
    </source>
</reference>
<evidence type="ECO:0000313" key="2">
    <source>
        <dbReference type="EMBL" id="KAF8677602.1"/>
    </source>
</evidence>
<comment type="caution">
    <text evidence="2">The sequence shown here is derived from an EMBL/GenBank/DDBJ whole genome shotgun (WGS) entry which is preliminary data.</text>
</comment>
<sequence length="474" mass="51157">MFFSFTFSLPTPFANPFDASTADPGQLDYSSPERARRLGPRPARPNVNTTPERSANISRKRGRWSPEAKAGPSSVLDLTSTASAYIDSPARYVDFSEQRDEPEEAAGEIYAAQHVTILMNYTIYLGSLPGFTLAHHGRDSSTQAQTAAVIGTAVGLTAYRLWRDRGKDGLPINPEPSTIESFPPPPPYTPRVESEHPSTAGPSYIPIPCPAPTTLKMKNNLSSAPATTPRRRANTTRRQHVHTSAARRRRPVNPVFPRNQSPASSLRRSTAYHTAPDSSRSTPAPAPVPVSTSVPGPSGSSSRHDHDSKPDAHSGDEVDNEDMEMSGHMDWMSSQLQALINEGKRALGAEVVVGGADEVDDGAEGWTSADEDGKPKSAHSRAQSRATTRPVLGRSTSRTSKPRHSNSSTSHARSGSASGSSSVKKYEDDEFGIEVLYQSPIRSAPSATGFRNEDGTSEQLQIAMERVRKAYGLT</sequence>
<feature type="region of interest" description="Disordered" evidence="1">
    <location>
        <begin position="167"/>
        <end position="322"/>
    </location>
</feature>
<feature type="compositionally biased region" description="Low complexity" evidence="1">
    <location>
        <begin position="405"/>
        <end position="422"/>
    </location>
</feature>
<protein>
    <submittedName>
        <fullName evidence="2">Uncharacterized protein</fullName>
    </submittedName>
</protein>
<proteinExistence type="predicted"/>
<name>A0A8H7H4R4_9AGAM</name>
<feature type="region of interest" description="Disordered" evidence="1">
    <location>
        <begin position="13"/>
        <end position="73"/>
    </location>
</feature>
<evidence type="ECO:0000256" key="1">
    <source>
        <dbReference type="SAM" id="MobiDB-lite"/>
    </source>
</evidence>
<feature type="compositionally biased region" description="Polar residues" evidence="1">
    <location>
        <begin position="46"/>
        <end position="57"/>
    </location>
</feature>
<feature type="region of interest" description="Disordered" evidence="1">
    <location>
        <begin position="358"/>
        <end position="425"/>
    </location>
</feature>
<dbReference type="Proteomes" id="UP000650582">
    <property type="component" value="Unassembled WGS sequence"/>
</dbReference>
<feature type="compositionally biased region" description="Low complexity" evidence="1">
    <location>
        <begin position="278"/>
        <end position="301"/>
    </location>
</feature>
<gene>
    <name evidence="2" type="ORF">RHS04_05760</name>
</gene>
<feature type="compositionally biased region" description="Basic residues" evidence="1">
    <location>
        <begin position="229"/>
        <end position="251"/>
    </location>
</feature>